<dbReference type="Pfam" id="PF00271">
    <property type="entry name" value="Helicase_C"/>
    <property type="match status" value="1"/>
</dbReference>
<evidence type="ECO:0000259" key="3">
    <source>
        <dbReference type="PROSITE" id="PS51194"/>
    </source>
</evidence>
<protein>
    <recommendedName>
        <fullName evidence="6">Helicase</fullName>
    </recommendedName>
</protein>
<organism evidence="4 5">
    <name type="scientific">Actinorhabdospora filicis</name>
    <dbReference type="NCBI Taxonomy" id="1785913"/>
    <lineage>
        <taxon>Bacteria</taxon>
        <taxon>Bacillati</taxon>
        <taxon>Actinomycetota</taxon>
        <taxon>Actinomycetes</taxon>
        <taxon>Micromonosporales</taxon>
        <taxon>Micromonosporaceae</taxon>
        <taxon>Actinorhabdospora</taxon>
    </lineage>
</organism>
<reference evidence="4" key="1">
    <citation type="submission" date="2023-03" db="EMBL/GenBank/DDBJ databases">
        <title>Actinorhabdospora filicis NBRC 111898.</title>
        <authorList>
            <person name="Ichikawa N."/>
            <person name="Sato H."/>
            <person name="Tonouchi N."/>
        </authorList>
    </citation>
    <scope>NUCLEOTIDE SEQUENCE</scope>
    <source>
        <strain evidence="4">NBRC 111898</strain>
    </source>
</reference>
<proteinExistence type="predicted"/>
<accession>A0A9W6SM99</accession>
<dbReference type="Proteomes" id="UP001165079">
    <property type="component" value="Unassembled WGS sequence"/>
</dbReference>
<dbReference type="PROSITE" id="PS51192">
    <property type="entry name" value="HELICASE_ATP_BIND_1"/>
    <property type="match status" value="1"/>
</dbReference>
<dbReference type="CDD" id="cd18012">
    <property type="entry name" value="DEXQc_arch_SWI2_SNF2"/>
    <property type="match status" value="1"/>
</dbReference>
<keyword evidence="5" id="KW-1185">Reference proteome</keyword>
<dbReference type="CDD" id="cd18793">
    <property type="entry name" value="SF2_C_SNF"/>
    <property type="match status" value="1"/>
</dbReference>
<dbReference type="InterPro" id="IPR000330">
    <property type="entry name" value="SNF2_N"/>
</dbReference>
<dbReference type="EMBL" id="BSTX01000002">
    <property type="protein sequence ID" value="GLZ78522.1"/>
    <property type="molecule type" value="Genomic_DNA"/>
</dbReference>
<sequence>MPRTPAPTHRLQAVFVPDRRRIAWWGPDQPDEHARKRGLPEGVPGRIELAHGTVPARLVPLTQAVPALAGLAVGKQLSDSLLAWRAAAIAALGDPARLEALAGMMPPAAHAVRLGADRVWTAAELLSAFRSAVHDAYSTADASAAELLAARESEAAEAPVEAVLRPYQRQGLSWLSALARNGAGGVLADDMGLGKTLQTIALLAMTPGPHLVICPTSVVGNWARELARFAPELEVARYHGPRRDSASFASADVVVSSYSLLLRDAEELSAIDWGVAVLDEAQQIKNPDSRTALAARRLSARTRLALTGTPVENRLSELWSIMDFASPGLLGTRKRFTKRFAEPVENRGDAAAGLRLRDLVAPHLLRRLKKDVATDLPDKMETTVACTLTGEQARLYRRAVTEAFDGGLGDGFERHGRVLALLTKLKQICNHPAQYLKEESPVLSGRSGKLDRVTEILGEVVDSGERALVFTQYRAMGELLAGHLAAELGLAGVPFLHGGVSAAGREAMVDGFQDGSAPPVLLVSLKAGGTGLNLTAATHVLHFDRWWNPAVEDQATDRAHRIGQTRRVEVHKLVTGGTLEERVAELLDRKRALAEAIVGTGEDWIGKLDDAGLRALVELSDAEVGE</sequence>
<dbReference type="SUPFAM" id="SSF52540">
    <property type="entry name" value="P-loop containing nucleoside triphosphate hydrolases"/>
    <property type="match status" value="2"/>
</dbReference>
<gene>
    <name evidence="4" type="ORF">Afil01_33290</name>
</gene>
<dbReference type="PANTHER" id="PTHR10799">
    <property type="entry name" value="SNF2/RAD54 HELICASE FAMILY"/>
    <property type="match status" value="1"/>
</dbReference>
<dbReference type="InterPro" id="IPR038718">
    <property type="entry name" value="SNF2-like_sf"/>
</dbReference>
<dbReference type="PROSITE" id="PS51194">
    <property type="entry name" value="HELICASE_CTER"/>
    <property type="match status" value="1"/>
</dbReference>
<evidence type="ECO:0000313" key="4">
    <source>
        <dbReference type="EMBL" id="GLZ78522.1"/>
    </source>
</evidence>
<dbReference type="Gene3D" id="3.40.50.300">
    <property type="entry name" value="P-loop containing nucleotide triphosphate hydrolases"/>
    <property type="match status" value="1"/>
</dbReference>
<dbReference type="GO" id="GO:0016787">
    <property type="term" value="F:hydrolase activity"/>
    <property type="evidence" value="ECO:0007669"/>
    <property type="project" value="UniProtKB-KW"/>
</dbReference>
<dbReference type="RefSeq" id="WP_285663674.1">
    <property type="nucleotide sequence ID" value="NZ_BSTX01000002.1"/>
</dbReference>
<evidence type="ECO:0000256" key="1">
    <source>
        <dbReference type="ARBA" id="ARBA00022801"/>
    </source>
</evidence>
<dbReference type="Gene3D" id="3.40.50.10810">
    <property type="entry name" value="Tandem AAA-ATPase domain"/>
    <property type="match status" value="1"/>
</dbReference>
<dbReference type="FunFam" id="3.40.50.300:FF:000533">
    <property type="entry name" value="Helicase, Snf2 family"/>
    <property type="match status" value="1"/>
</dbReference>
<dbReference type="SMART" id="SM00490">
    <property type="entry name" value="HELICc"/>
    <property type="match status" value="1"/>
</dbReference>
<keyword evidence="1" id="KW-0378">Hydrolase</keyword>
<evidence type="ECO:0000259" key="2">
    <source>
        <dbReference type="PROSITE" id="PS51192"/>
    </source>
</evidence>
<feature type="domain" description="Helicase ATP-binding" evidence="2">
    <location>
        <begin position="176"/>
        <end position="328"/>
    </location>
</feature>
<feature type="domain" description="Helicase C-terminal" evidence="3">
    <location>
        <begin position="452"/>
        <end position="605"/>
    </location>
</feature>
<comment type="caution">
    <text evidence="4">The sequence shown here is derived from an EMBL/GenBank/DDBJ whole genome shotgun (WGS) entry which is preliminary data.</text>
</comment>
<dbReference type="InterPro" id="IPR001650">
    <property type="entry name" value="Helicase_C-like"/>
</dbReference>
<dbReference type="Pfam" id="PF00176">
    <property type="entry name" value="SNF2-rel_dom"/>
    <property type="match status" value="1"/>
</dbReference>
<evidence type="ECO:0000313" key="5">
    <source>
        <dbReference type="Proteomes" id="UP001165079"/>
    </source>
</evidence>
<name>A0A9W6SM99_9ACTN</name>
<dbReference type="AlphaFoldDB" id="A0A9W6SM99"/>
<evidence type="ECO:0008006" key="6">
    <source>
        <dbReference type="Google" id="ProtNLM"/>
    </source>
</evidence>
<dbReference type="SMART" id="SM00487">
    <property type="entry name" value="DEXDc"/>
    <property type="match status" value="1"/>
</dbReference>
<dbReference type="InterPro" id="IPR027417">
    <property type="entry name" value="P-loop_NTPase"/>
</dbReference>
<dbReference type="InterPro" id="IPR049730">
    <property type="entry name" value="SNF2/RAD54-like_C"/>
</dbReference>
<dbReference type="InterPro" id="IPR014001">
    <property type="entry name" value="Helicase_ATP-bd"/>
</dbReference>
<dbReference type="GO" id="GO:0005524">
    <property type="term" value="F:ATP binding"/>
    <property type="evidence" value="ECO:0007669"/>
    <property type="project" value="InterPro"/>
</dbReference>